<evidence type="ECO:0000313" key="10">
    <source>
        <dbReference type="Proteomes" id="UP000726737"/>
    </source>
</evidence>
<feature type="region of interest" description="Disordered" evidence="7">
    <location>
        <begin position="38"/>
        <end position="198"/>
    </location>
</feature>
<feature type="compositionally biased region" description="Polar residues" evidence="7">
    <location>
        <begin position="57"/>
        <end position="71"/>
    </location>
</feature>
<evidence type="ECO:0000256" key="4">
    <source>
        <dbReference type="ARBA" id="ARBA00023242"/>
    </source>
</evidence>
<dbReference type="SUPFAM" id="SSF46689">
    <property type="entry name" value="Homeodomain-like"/>
    <property type="match status" value="1"/>
</dbReference>
<feature type="compositionally biased region" description="Polar residues" evidence="7">
    <location>
        <begin position="333"/>
        <end position="350"/>
    </location>
</feature>
<dbReference type="CDD" id="cd00086">
    <property type="entry name" value="homeodomain"/>
    <property type="match status" value="1"/>
</dbReference>
<feature type="region of interest" description="Disordered" evidence="7">
    <location>
        <begin position="697"/>
        <end position="716"/>
    </location>
</feature>
<feature type="compositionally biased region" description="Basic and acidic residues" evidence="7">
    <location>
        <begin position="292"/>
        <end position="309"/>
    </location>
</feature>
<name>A0A9P6QCP7_9FUNG</name>
<reference evidence="9" key="1">
    <citation type="journal article" date="2020" name="Fungal Divers.">
        <title>Resolving the Mortierellaceae phylogeny through synthesis of multi-gene phylogenetics and phylogenomics.</title>
        <authorList>
            <person name="Vandepol N."/>
            <person name="Liber J."/>
            <person name="Desiro A."/>
            <person name="Na H."/>
            <person name="Kennedy M."/>
            <person name="Barry K."/>
            <person name="Grigoriev I.V."/>
            <person name="Miller A.N."/>
            <person name="O'Donnell K."/>
            <person name="Stajich J.E."/>
            <person name="Bonito G."/>
        </authorList>
    </citation>
    <scope>NUCLEOTIDE SEQUENCE</scope>
    <source>
        <strain evidence="9">KOD948</strain>
    </source>
</reference>
<dbReference type="EMBL" id="JAAAJA010000065">
    <property type="protein sequence ID" value="KAG0263756.1"/>
    <property type="molecule type" value="Genomic_DNA"/>
</dbReference>
<feature type="region of interest" description="Disordered" evidence="7">
    <location>
        <begin position="275"/>
        <end position="388"/>
    </location>
</feature>
<proteinExistence type="predicted"/>
<comment type="subcellular location">
    <subcellularLocation>
        <location evidence="1 5 6">Nucleus</location>
    </subcellularLocation>
</comment>
<dbReference type="AlphaFoldDB" id="A0A9P6QCP7"/>
<organism evidence="9 10">
    <name type="scientific">Mortierella polycephala</name>
    <dbReference type="NCBI Taxonomy" id="41804"/>
    <lineage>
        <taxon>Eukaryota</taxon>
        <taxon>Fungi</taxon>
        <taxon>Fungi incertae sedis</taxon>
        <taxon>Mucoromycota</taxon>
        <taxon>Mortierellomycotina</taxon>
        <taxon>Mortierellomycetes</taxon>
        <taxon>Mortierellales</taxon>
        <taxon>Mortierellaceae</taxon>
        <taxon>Mortierella</taxon>
    </lineage>
</organism>
<feature type="compositionally biased region" description="Low complexity" evidence="7">
    <location>
        <begin position="1"/>
        <end position="23"/>
    </location>
</feature>
<dbReference type="SMART" id="SM00389">
    <property type="entry name" value="HOX"/>
    <property type="match status" value="1"/>
</dbReference>
<evidence type="ECO:0000256" key="2">
    <source>
        <dbReference type="ARBA" id="ARBA00023125"/>
    </source>
</evidence>
<feature type="region of interest" description="Disordered" evidence="7">
    <location>
        <begin position="471"/>
        <end position="532"/>
    </location>
</feature>
<protein>
    <recommendedName>
        <fullName evidence="8">Homeobox domain-containing protein</fullName>
    </recommendedName>
</protein>
<comment type="caution">
    <text evidence="9">The sequence shown here is derived from an EMBL/GenBank/DDBJ whole genome shotgun (WGS) entry which is preliminary data.</text>
</comment>
<feature type="compositionally biased region" description="Low complexity" evidence="7">
    <location>
        <begin position="705"/>
        <end position="715"/>
    </location>
</feature>
<dbReference type="PROSITE" id="PS50071">
    <property type="entry name" value="HOMEOBOX_2"/>
    <property type="match status" value="1"/>
</dbReference>
<dbReference type="Gene3D" id="1.10.10.60">
    <property type="entry name" value="Homeodomain-like"/>
    <property type="match status" value="1"/>
</dbReference>
<feature type="compositionally biased region" description="Polar residues" evidence="7">
    <location>
        <begin position="471"/>
        <end position="490"/>
    </location>
</feature>
<keyword evidence="2 5" id="KW-0238">DNA-binding</keyword>
<feature type="region of interest" description="Disordered" evidence="7">
    <location>
        <begin position="1"/>
        <end position="25"/>
    </location>
</feature>
<dbReference type="GO" id="GO:0005634">
    <property type="term" value="C:nucleus"/>
    <property type="evidence" value="ECO:0007669"/>
    <property type="project" value="UniProtKB-SubCell"/>
</dbReference>
<feature type="compositionally biased region" description="Polar residues" evidence="7">
    <location>
        <begin position="777"/>
        <end position="801"/>
    </location>
</feature>
<evidence type="ECO:0000256" key="5">
    <source>
        <dbReference type="PROSITE-ProRule" id="PRU00108"/>
    </source>
</evidence>
<keyword evidence="4 5" id="KW-0539">Nucleus</keyword>
<dbReference type="GO" id="GO:0000978">
    <property type="term" value="F:RNA polymerase II cis-regulatory region sequence-specific DNA binding"/>
    <property type="evidence" value="ECO:0007669"/>
    <property type="project" value="TreeGrafter"/>
</dbReference>
<dbReference type="GO" id="GO:0030154">
    <property type="term" value="P:cell differentiation"/>
    <property type="evidence" value="ECO:0007669"/>
    <property type="project" value="TreeGrafter"/>
</dbReference>
<dbReference type="InterPro" id="IPR009057">
    <property type="entry name" value="Homeodomain-like_sf"/>
</dbReference>
<dbReference type="InterPro" id="IPR001356">
    <property type="entry name" value="HD"/>
</dbReference>
<keyword evidence="3 5" id="KW-0371">Homeobox</keyword>
<feature type="compositionally biased region" description="Polar residues" evidence="7">
    <location>
        <begin position="152"/>
        <end position="171"/>
    </location>
</feature>
<evidence type="ECO:0000259" key="8">
    <source>
        <dbReference type="PROSITE" id="PS50071"/>
    </source>
</evidence>
<evidence type="ECO:0000313" key="9">
    <source>
        <dbReference type="EMBL" id="KAG0263756.1"/>
    </source>
</evidence>
<feature type="region of interest" description="Disordered" evidence="7">
    <location>
        <begin position="553"/>
        <end position="575"/>
    </location>
</feature>
<dbReference type="InterPro" id="IPR051000">
    <property type="entry name" value="Homeobox_DNA-bind_prot"/>
</dbReference>
<feature type="DNA-binding region" description="Homeobox" evidence="5">
    <location>
        <begin position="220"/>
        <end position="279"/>
    </location>
</feature>
<feature type="compositionally biased region" description="Low complexity" evidence="7">
    <location>
        <begin position="491"/>
        <end position="504"/>
    </location>
</feature>
<evidence type="ECO:0000256" key="1">
    <source>
        <dbReference type="ARBA" id="ARBA00004123"/>
    </source>
</evidence>
<feature type="compositionally biased region" description="Polar residues" evidence="7">
    <location>
        <begin position="553"/>
        <end position="568"/>
    </location>
</feature>
<feature type="region of interest" description="Disordered" evidence="7">
    <location>
        <begin position="751"/>
        <end position="801"/>
    </location>
</feature>
<evidence type="ECO:0000256" key="3">
    <source>
        <dbReference type="ARBA" id="ARBA00023155"/>
    </source>
</evidence>
<dbReference type="Proteomes" id="UP000726737">
    <property type="component" value="Unassembled WGS sequence"/>
</dbReference>
<feature type="compositionally biased region" description="Basic and acidic residues" evidence="7">
    <location>
        <begin position="763"/>
        <end position="775"/>
    </location>
</feature>
<feature type="domain" description="Homeobox" evidence="8">
    <location>
        <begin position="218"/>
        <end position="278"/>
    </location>
</feature>
<dbReference type="PANTHER" id="PTHR24324:SF5">
    <property type="entry name" value="HEMATOPOIETICALLY-EXPRESSED HOMEOBOX PROTEIN HHEX"/>
    <property type="match status" value="1"/>
</dbReference>
<evidence type="ECO:0000256" key="6">
    <source>
        <dbReference type="RuleBase" id="RU000682"/>
    </source>
</evidence>
<gene>
    <name evidence="9" type="ORF">BG011_008082</name>
</gene>
<feature type="compositionally biased region" description="Low complexity" evidence="7">
    <location>
        <begin position="517"/>
        <end position="532"/>
    </location>
</feature>
<feature type="compositionally biased region" description="Low complexity" evidence="7">
    <location>
        <begin position="80"/>
        <end position="106"/>
    </location>
</feature>
<dbReference type="PANTHER" id="PTHR24324">
    <property type="entry name" value="HOMEOBOX PROTEIN HHEX"/>
    <property type="match status" value="1"/>
</dbReference>
<dbReference type="Pfam" id="PF00046">
    <property type="entry name" value="Homeodomain"/>
    <property type="match status" value="1"/>
</dbReference>
<accession>A0A9P6QCP7</accession>
<feature type="compositionally biased region" description="Low complexity" evidence="7">
    <location>
        <begin position="358"/>
        <end position="379"/>
    </location>
</feature>
<evidence type="ECO:0000256" key="7">
    <source>
        <dbReference type="SAM" id="MobiDB-lite"/>
    </source>
</evidence>
<dbReference type="GO" id="GO:0006357">
    <property type="term" value="P:regulation of transcription by RNA polymerase II"/>
    <property type="evidence" value="ECO:0007669"/>
    <property type="project" value="TreeGrafter"/>
</dbReference>
<sequence>MFLSGTTVTSTPTTTPQTESDPTMQKTVNTLDWAAKVKKEPTEPDTVASYSPALPKHSSSTKMDCTASSEPTEPVIGTFSVPAPAAVSSTIPPTSPSTLSTVVAASPPKRNNTDISSATTSFSLTSPTLPYPLLASDSATDEEDITTRGESTRFSLMSPPLSQGSQGSNPDCDTAKESSQQPQQPSLHPFDPISPTSTKKTLNWVNALPSHFDSASSGHPRKRRRRTNREELEILEDAFAKNLLPDAATRQELGERLGMNVRAVQIWFQNRRQTLRKKSISSSVHDAGSEDDASRSEGEPCDLIQRRYSGDSGMSMSPVLSPRRRQGHVSKLGSRSCSDLNSSPQQQSRTRPLLRAETCSSLPVVTPTPSSTLTNPSTSANESTLQDNVTDESINVEAAVKVEEVELIPKSTLSTTRSVQDIVDAKTADLHLGILLEEAKRRSKQGAAPVMAMWPKTDSKAILNTTLTGTLPSGTASFPPSARSLSMPSARSSYYGGSSQLQSRPGSRHARKHRSMPEPSSSSPRYPCSPYPRTMSLMEQVINRQQQQHLYRPTPTNFKQSTLSSTGKHYSGDSISHKAARSSVITSSGMSAAQLARRLQYVPAMRARRLSIGKYLFDSDTDGESPQVKATMPAHRLMQQQQQSELTYQAQKRQVATAGTLNHNQSADIDGDETDEEDFVALNERVKKRLNSTATSFSHMDFKRQPQQQSYQHPQDWSATHRTPIKCLKNSLSTLSLVAFNPTREYGLGLDQSHGSPMSHFHPGLERNHAWDGPKSEPQQSMGGNPSTASGTLSPNPANTGDLNMDELECASVLAGLGWCR</sequence>
<feature type="compositionally biased region" description="Low complexity" evidence="7">
    <location>
        <begin position="116"/>
        <end position="136"/>
    </location>
</feature>
<dbReference type="OrthoDB" id="6159439at2759"/>
<keyword evidence="10" id="KW-1185">Reference proteome</keyword>